<dbReference type="AlphaFoldDB" id="A0A6F9DHD4"/>
<keyword evidence="5 6" id="KW-0040">ANK repeat</keyword>
<dbReference type="Pfam" id="PF12796">
    <property type="entry name" value="Ank_2"/>
    <property type="match status" value="1"/>
</dbReference>
<dbReference type="Pfam" id="PF01753">
    <property type="entry name" value="zf-MYND"/>
    <property type="match status" value="1"/>
</dbReference>
<keyword evidence="4" id="KW-0862">Zinc</keyword>
<dbReference type="EMBL" id="LR786514">
    <property type="protein sequence ID" value="CAB3261807.1"/>
    <property type="molecule type" value="mRNA"/>
</dbReference>
<dbReference type="InterPro" id="IPR002893">
    <property type="entry name" value="Znf_MYND"/>
</dbReference>
<keyword evidence="3 7" id="KW-0863">Zinc-finger</keyword>
<organism evidence="9">
    <name type="scientific">Phallusia mammillata</name>
    <dbReference type="NCBI Taxonomy" id="59560"/>
    <lineage>
        <taxon>Eukaryota</taxon>
        <taxon>Metazoa</taxon>
        <taxon>Chordata</taxon>
        <taxon>Tunicata</taxon>
        <taxon>Ascidiacea</taxon>
        <taxon>Phlebobranchia</taxon>
        <taxon>Ascidiidae</taxon>
        <taxon>Phallusia</taxon>
    </lineage>
</organism>
<dbReference type="PANTHER" id="PTHR24198">
    <property type="entry name" value="ANKYRIN REPEAT AND PROTEIN KINASE DOMAIN-CONTAINING PROTEIN"/>
    <property type="match status" value="1"/>
</dbReference>
<evidence type="ECO:0000256" key="4">
    <source>
        <dbReference type="ARBA" id="ARBA00022833"/>
    </source>
</evidence>
<dbReference type="Gene3D" id="1.25.40.20">
    <property type="entry name" value="Ankyrin repeat-containing domain"/>
    <property type="match status" value="1"/>
</dbReference>
<dbReference type="PANTHER" id="PTHR24198:SF165">
    <property type="entry name" value="ANKYRIN REPEAT-CONTAINING PROTEIN-RELATED"/>
    <property type="match status" value="1"/>
</dbReference>
<dbReference type="SUPFAM" id="SSF144232">
    <property type="entry name" value="HIT/MYND zinc finger-like"/>
    <property type="match status" value="1"/>
</dbReference>
<name>A0A6F9DHD4_9ASCI</name>
<evidence type="ECO:0000256" key="1">
    <source>
        <dbReference type="ARBA" id="ARBA00022723"/>
    </source>
</evidence>
<evidence type="ECO:0000256" key="5">
    <source>
        <dbReference type="ARBA" id="ARBA00023043"/>
    </source>
</evidence>
<evidence type="ECO:0000313" key="9">
    <source>
        <dbReference type="EMBL" id="CAB3261807.1"/>
    </source>
</evidence>
<dbReference type="SMART" id="SM00248">
    <property type="entry name" value="ANK"/>
    <property type="match status" value="3"/>
</dbReference>
<evidence type="ECO:0000256" key="6">
    <source>
        <dbReference type="PROSITE-ProRule" id="PRU00023"/>
    </source>
</evidence>
<proteinExistence type="evidence at transcript level"/>
<dbReference type="GO" id="GO:0008270">
    <property type="term" value="F:zinc ion binding"/>
    <property type="evidence" value="ECO:0007669"/>
    <property type="project" value="UniProtKB-KW"/>
</dbReference>
<reference evidence="9" key="1">
    <citation type="submission" date="2020-04" db="EMBL/GenBank/DDBJ databases">
        <authorList>
            <person name="Neveu A P."/>
        </authorList>
    </citation>
    <scope>NUCLEOTIDE SEQUENCE</scope>
    <source>
        <tissue evidence="9">Whole embryo</tissue>
    </source>
</reference>
<dbReference type="SUPFAM" id="SSF48403">
    <property type="entry name" value="Ankyrin repeat"/>
    <property type="match status" value="1"/>
</dbReference>
<dbReference type="PROSITE" id="PS50088">
    <property type="entry name" value="ANK_REPEAT"/>
    <property type="match status" value="1"/>
</dbReference>
<gene>
    <name evidence="9" type="primary">LOC100177353-001</name>
</gene>
<dbReference type="PROSITE" id="PS01360">
    <property type="entry name" value="ZF_MYND_1"/>
    <property type="match status" value="1"/>
</dbReference>
<dbReference type="InterPro" id="IPR002110">
    <property type="entry name" value="Ankyrin_rpt"/>
</dbReference>
<accession>A0A6F9DHD4</accession>
<evidence type="ECO:0000256" key="3">
    <source>
        <dbReference type="ARBA" id="ARBA00022771"/>
    </source>
</evidence>
<dbReference type="InterPro" id="IPR036770">
    <property type="entry name" value="Ankyrin_rpt-contain_sf"/>
</dbReference>
<keyword evidence="2" id="KW-0677">Repeat</keyword>
<dbReference type="Gene3D" id="6.10.140.2220">
    <property type="match status" value="1"/>
</dbReference>
<feature type="domain" description="MYND-type" evidence="8">
    <location>
        <begin position="185"/>
        <end position="224"/>
    </location>
</feature>
<evidence type="ECO:0000256" key="7">
    <source>
        <dbReference type="PROSITE-ProRule" id="PRU00134"/>
    </source>
</evidence>
<protein>
    <submittedName>
        <fullName evidence="9">Uncharacterized protein LOC100177353</fullName>
    </submittedName>
</protein>
<evidence type="ECO:0000259" key="8">
    <source>
        <dbReference type="PROSITE" id="PS50865"/>
    </source>
</evidence>
<dbReference type="PROSITE" id="PS50865">
    <property type="entry name" value="ZF_MYND_2"/>
    <property type="match status" value="1"/>
</dbReference>
<sequence>MNKFFHDKVKDVSGLERLQAIQVMKDELNKLENDEKRKQVLAAKDETGNTLFHTAAACGLDHVCQFMYEYGVDLETTNNAGHTPLFTALGVNQDIKLGKWLLDHGADPTVSIIDEKSTWTVFHVGFVLDNEQVMRLLVKYGANPTIPFKDGTVPLMYAKIDEKRELLCELSRRYNRRVEKLGAYCSWCGKQPNTLKRCKSCYVVFYCDVDCQQYDWKFTHSKSCRKPIICGKRLAETMAKAKRKDYVKTEPYIYLKDATLEQELSVWKSYKKALRKAVGKHFVVALQVYEHKYQTIIVYNQDHSIHTKVFYNCDHFDWLRHLLFETSKKQVLFLWATPCDPDNGTLFVYPGKPAPQQPWNDPVIEIRPFDKGEAPVFKF</sequence>
<keyword evidence="1" id="KW-0479">Metal-binding</keyword>
<feature type="repeat" description="ANK" evidence="6">
    <location>
        <begin position="47"/>
        <end position="79"/>
    </location>
</feature>
<evidence type="ECO:0000256" key="2">
    <source>
        <dbReference type="ARBA" id="ARBA00022737"/>
    </source>
</evidence>